<dbReference type="InterPro" id="IPR038765">
    <property type="entry name" value="Papain-like_cys_pep_sf"/>
</dbReference>
<dbReference type="SMART" id="SM00645">
    <property type="entry name" value="Pept_C1"/>
    <property type="match status" value="1"/>
</dbReference>
<sequence>MPKGLLESTHLTEEEFNKQKKGHTPLPKNNTRNRRSVFMENVTVPTSLDWVAEGRVTSVKNQGSCGSCWAFATTAVVEGLLAKKTGMLLDLSTQELVDCSALWEDYIYAGVNQECQASCFARQIIGPNIGYNDVPYLDEAALLQAVTRGPVYVAINADASTFQSYKTGVINLSTQDCDPQNLDHAVVLVGYGYDSTLQLNYWKVKNSWGANWGEGGYGRIARGTNVCGIASSAQEGII</sequence>
<dbReference type="CDD" id="cd02248">
    <property type="entry name" value="Peptidase_C1A"/>
    <property type="match status" value="1"/>
</dbReference>
<evidence type="ECO:0000313" key="9">
    <source>
        <dbReference type="Proteomes" id="UP000677228"/>
    </source>
</evidence>
<dbReference type="InterPro" id="IPR039417">
    <property type="entry name" value="Peptidase_C1A_papain-like"/>
</dbReference>
<dbReference type="EMBL" id="CAJOBA010028876">
    <property type="protein sequence ID" value="CAF3947827.1"/>
    <property type="molecule type" value="Genomic_DNA"/>
</dbReference>
<accession>A0A8S2E6K0</accession>
<evidence type="ECO:0000256" key="4">
    <source>
        <dbReference type="ARBA" id="ARBA00022807"/>
    </source>
</evidence>
<dbReference type="Gene3D" id="3.90.70.10">
    <property type="entry name" value="Cysteine proteinases"/>
    <property type="match status" value="2"/>
</dbReference>
<dbReference type="InterPro" id="IPR013128">
    <property type="entry name" value="Peptidase_C1A"/>
</dbReference>
<keyword evidence="2" id="KW-0645">Protease</keyword>
<dbReference type="PROSITE" id="PS00139">
    <property type="entry name" value="THIOL_PROTEASE_CYS"/>
    <property type="match status" value="1"/>
</dbReference>
<dbReference type="PROSITE" id="PS00639">
    <property type="entry name" value="THIOL_PROTEASE_HIS"/>
    <property type="match status" value="1"/>
</dbReference>
<dbReference type="Proteomes" id="UP000677228">
    <property type="component" value="Unassembled WGS sequence"/>
</dbReference>
<dbReference type="GO" id="GO:0006508">
    <property type="term" value="P:proteolysis"/>
    <property type="evidence" value="ECO:0007669"/>
    <property type="project" value="UniProtKB-KW"/>
</dbReference>
<dbReference type="PRINTS" id="PR00705">
    <property type="entry name" value="PAPAIN"/>
</dbReference>
<dbReference type="Proteomes" id="UP000682733">
    <property type="component" value="Unassembled WGS sequence"/>
</dbReference>
<dbReference type="InterPro" id="IPR025660">
    <property type="entry name" value="Pept_his_AS"/>
</dbReference>
<dbReference type="GO" id="GO:0008234">
    <property type="term" value="F:cysteine-type peptidase activity"/>
    <property type="evidence" value="ECO:0007669"/>
    <property type="project" value="UniProtKB-KW"/>
</dbReference>
<evidence type="ECO:0000256" key="5">
    <source>
        <dbReference type="SAM" id="MobiDB-lite"/>
    </source>
</evidence>
<feature type="region of interest" description="Disordered" evidence="5">
    <location>
        <begin position="1"/>
        <end position="31"/>
    </location>
</feature>
<organism evidence="7 9">
    <name type="scientific">Didymodactylos carnosus</name>
    <dbReference type="NCBI Taxonomy" id="1234261"/>
    <lineage>
        <taxon>Eukaryota</taxon>
        <taxon>Metazoa</taxon>
        <taxon>Spiralia</taxon>
        <taxon>Gnathifera</taxon>
        <taxon>Rotifera</taxon>
        <taxon>Eurotatoria</taxon>
        <taxon>Bdelloidea</taxon>
        <taxon>Philodinida</taxon>
        <taxon>Philodinidae</taxon>
        <taxon>Didymodactylos</taxon>
    </lineage>
</organism>
<evidence type="ECO:0000256" key="1">
    <source>
        <dbReference type="ARBA" id="ARBA00008455"/>
    </source>
</evidence>
<keyword evidence="3" id="KW-0378">Hydrolase</keyword>
<dbReference type="Pfam" id="PF00112">
    <property type="entry name" value="Peptidase_C1"/>
    <property type="match status" value="2"/>
</dbReference>
<feature type="domain" description="Peptidase C1A papain C-terminal" evidence="6">
    <location>
        <begin position="44"/>
        <end position="237"/>
    </location>
</feature>
<evidence type="ECO:0000313" key="8">
    <source>
        <dbReference type="EMBL" id="CAF3947827.1"/>
    </source>
</evidence>
<comment type="similarity">
    <text evidence="1">Belongs to the peptidase C1 family.</text>
</comment>
<dbReference type="PANTHER" id="PTHR12411">
    <property type="entry name" value="CYSTEINE PROTEASE FAMILY C1-RELATED"/>
    <property type="match status" value="1"/>
</dbReference>
<evidence type="ECO:0000256" key="2">
    <source>
        <dbReference type="ARBA" id="ARBA00022670"/>
    </source>
</evidence>
<dbReference type="SUPFAM" id="SSF54001">
    <property type="entry name" value="Cysteine proteinases"/>
    <property type="match status" value="1"/>
</dbReference>
<keyword evidence="4" id="KW-0788">Thiol protease</keyword>
<proteinExistence type="inferred from homology"/>
<comment type="caution">
    <text evidence="7">The sequence shown here is derived from an EMBL/GenBank/DDBJ whole genome shotgun (WGS) entry which is preliminary data.</text>
</comment>
<dbReference type="AlphaFoldDB" id="A0A8S2E6K0"/>
<gene>
    <name evidence="7" type="ORF">OVA965_LOCUS21365</name>
    <name evidence="8" type="ORF">TMI583_LOCUS22008</name>
</gene>
<evidence type="ECO:0000259" key="6">
    <source>
        <dbReference type="SMART" id="SM00645"/>
    </source>
</evidence>
<dbReference type="InterPro" id="IPR000668">
    <property type="entry name" value="Peptidase_C1A_C"/>
</dbReference>
<name>A0A8S2E6K0_9BILA</name>
<dbReference type="InterPro" id="IPR000169">
    <property type="entry name" value="Pept_cys_AS"/>
</dbReference>
<protein>
    <recommendedName>
        <fullName evidence="6">Peptidase C1A papain C-terminal domain-containing protein</fullName>
    </recommendedName>
</protein>
<reference evidence="7" key="1">
    <citation type="submission" date="2021-02" db="EMBL/GenBank/DDBJ databases">
        <authorList>
            <person name="Nowell W R."/>
        </authorList>
    </citation>
    <scope>NUCLEOTIDE SEQUENCE</scope>
</reference>
<evidence type="ECO:0000256" key="3">
    <source>
        <dbReference type="ARBA" id="ARBA00022801"/>
    </source>
</evidence>
<dbReference type="EMBL" id="CAJNOK010011690">
    <property type="protein sequence ID" value="CAF1146069.1"/>
    <property type="molecule type" value="Genomic_DNA"/>
</dbReference>
<evidence type="ECO:0000313" key="7">
    <source>
        <dbReference type="EMBL" id="CAF1146069.1"/>
    </source>
</evidence>